<feature type="region of interest" description="Disordered" evidence="1">
    <location>
        <begin position="1"/>
        <end position="35"/>
    </location>
</feature>
<comment type="caution">
    <text evidence="2">The sequence shown here is derived from an EMBL/GenBank/DDBJ whole genome shotgun (WGS) entry which is preliminary data.</text>
</comment>
<proteinExistence type="predicted"/>
<organism evidence="2 3">
    <name type="scientific">Phenylobacterium hankyongense</name>
    <dbReference type="NCBI Taxonomy" id="1813876"/>
    <lineage>
        <taxon>Bacteria</taxon>
        <taxon>Pseudomonadati</taxon>
        <taxon>Pseudomonadota</taxon>
        <taxon>Alphaproteobacteria</taxon>
        <taxon>Caulobacterales</taxon>
        <taxon>Caulobacteraceae</taxon>
        <taxon>Phenylobacterium</taxon>
    </lineage>
</organism>
<dbReference type="RefSeq" id="WP_111456750.1">
    <property type="nucleotide sequence ID" value="NZ_QFYP01000001.1"/>
</dbReference>
<dbReference type="AlphaFoldDB" id="A0A328AXY0"/>
<reference evidence="3" key="1">
    <citation type="submission" date="2018-05" db="EMBL/GenBank/DDBJ databases">
        <authorList>
            <person name="Li X."/>
        </authorList>
    </citation>
    <scope>NUCLEOTIDE SEQUENCE [LARGE SCALE GENOMIC DNA]</scope>
    <source>
        <strain evidence="3">HKS-05</strain>
    </source>
</reference>
<dbReference type="Proteomes" id="UP000249842">
    <property type="component" value="Unassembled WGS sequence"/>
</dbReference>
<evidence type="ECO:0008006" key="4">
    <source>
        <dbReference type="Google" id="ProtNLM"/>
    </source>
</evidence>
<protein>
    <recommendedName>
        <fullName evidence="4">Helix-turn-helix domain-containing protein</fullName>
    </recommendedName>
</protein>
<evidence type="ECO:0000256" key="1">
    <source>
        <dbReference type="SAM" id="MobiDB-lite"/>
    </source>
</evidence>
<accession>A0A328AXY0</accession>
<dbReference type="OrthoDB" id="8163676at2"/>
<evidence type="ECO:0000313" key="2">
    <source>
        <dbReference type="EMBL" id="RAK59457.1"/>
    </source>
</evidence>
<dbReference type="EMBL" id="QFYP01000001">
    <property type="protein sequence ID" value="RAK59457.1"/>
    <property type="molecule type" value="Genomic_DNA"/>
</dbReference>
<sequence>MSKTIAKVPATLRHTEPPYQPGPSTDGDPPAPDFNRLYSIRQAADVTGIHYWLLLKAVNNGDVPSYQFGNARRRVRLPDIEAAIAVAGRGGRA</sequence>
<name>A0A328AXY0_9CAUL</name>
<evidence type="ECO:0000313" key="3">
    <source>
        <dbReference type="Proteomes" id="UP000249842"/>
    </source>
</evidence>
<gene>
    <name evidence="2" type="ORF">DJ021_06385</name>
</gene>
<keyword evidence="3" id="KW-1185">Reference proteome</keyword>